<comment type="caution">
    <text evidence="6">The sequence shown here is derived from an EMBL/GenBank/DDBJ whole genome shotgun (WGS) entry which is preliminary data.</text>
</comment>
<dbReference type="RefSeq" id="WP_135694902.1">
    <property type="nucleotide sequence ID" value="NZ_RQHK01000015.1"/>
</dbReference>
<keyword evidence="1" id="KW-0805">Transcription regulation</keyword>
<evidence type="ECO:0000256" key="4">
    <source>
        <dbReference type="PROSITE-ProRule" id="PRU00335"/>
    </source>
</evidence>
<dbReference type="InterPro" id="IPR050109">
    <property type="entry name" value="HTH-type_TetR-like_transc_reg"/>
</dbReference>
<evidence type="ECO:0000313" key="6">
    <source>
        <dbReference type="EMBL" id="TGM74106.1"/>
    </source>
</evidence>
<dbReference type="SUPFAM" id="SSF46689">
    <property type="entry name" value="Homeodomain-like"/>
    <property type="match status" value="1"/>
</dbReference>
<name>A0ABY2NYC0_9LEPT</name>
<feature type="domain" description="HTH tetR-type" evidence="5">
    <location>
        <begin position="16"/>
        <end position="76"/>
    </location>
</feature>
<dbReference type="PANTHER" id="PTHR30055:SF234">
    <property type="entry name" value="HTH-TYPE TRANSCRIPTIONAL REGULATOR BETI"/>
    <property type="match status" value="1"/>
</dbReference>
<keyword evidence="7" id="KW-1185">Reference proteome</keyword>
<protein>
    <submittedName>
        <fullName evidence="6">TetR/AcrR family transcriptional regulator</fullName>
    </submittedName>
</protein>
<dbReference type="Proteomes" id="UP000297940">
    <property type="component" value="Unassembled WGS sequence"/>
</dbReference>
<dbReference type="Pfam" id="PF00440">
    <property type="entry name" value="TetR_N"/>
    <property type="match status" value="1"/>
</dbReference>
<organism evidence="6 7">
    <name type="scientific">Leptospira mtsangambouensis</name>
    <dbReference type="NCBI Taxonomy" id="2484912"/>
    <lineage>
        <taxon>Bacteria</taxon>
        <taxon>Pseudomonadati</taxon>
        <taxon>Spirochaetota</taxon>
        <taxon>Spirochaetia</taxon>
        <taxon>Leptospirales</taxon>
        <taxon>Leptospiraceae</taxon>
        <taxon>Leptospira</taxon>
    </lineage>
</organism>
<evidence type="ECO:0000256" key="3">
    <source>
        <dbReference type="ARBA" id="ARBA00023163"/>
    </source>
</evidence>
<accession>A0ABY2NYC0</accession>
<keyword evidence="2 4" id="KW-0238">DNA-binding</keyword>
<gene>
    <name evidence="6" type="ORF">EHR01_11370</name>
</gene>
<dbReference type="PANTHER" id="PTHR30055">
    <property type="entry name" value="HTH-TYPE TRANSCRIPTIONAL REGULATOR RUTR"/>
    <property type="match status" value="1"/>
</dbReference>
<dbReference type="Gene3D" id="1.10.357.10">
    <property type="entry name" value="Tetracycline Repressor, domain 2"/>
    <property type="match status" value="1"/>
</dbReference>
<feature type="DNA-binding region" description="H-T-H motif" evidence="4">
    <location>
        <begin position="39"/>
        <end position="58"/>
    </location>
</feature>
<sequence>MSQMILRLPLRERKKQSIQTSILRSAKLLFQEKGYSAVTVSEIADSADVSVKTLFTYFRSKEDLAFQDEILFCDELIRSLLAREESESLFEAFKQFLWNIIQSIDPEVLIESLPGFHPWMDSPDLEQRYLLLWEHYEIRLADALQLESDKNEFNPILRVISGQMISVIRILGSKAFKEYLQPIPIALRHRALEKWLLGSLQMLSGIQGYSNTKKRIN</sequence>
<evidence type="ECO:0000313" key="7">
    <source>
        <dbReference type="Proteomes" id="UP000297940"/>
    </source>
</evidence>
<evidence type="ECO:0000259" key="5">
    <source>
        <dbReference type="PROSITE" id="PS50977"/>
    </source>
</evidence>
<dbReference type="InterPro" id="IPR001647">
    <property type="entry name" value="HTH_TetR"/>
</dbReference>
<dbReference type="PROSITE" id="PS50977">
    <property type="entry name" value="HTH_TETR_2"/>
    <property type="match status" value="1"/>
</dbReference>
<dbReference type="EMBL" id="RQHK01000015">
    <property type="protein sequence ID" value="TGM74106.1"/>
    <property type="molecule type" value="Genomic_DNA"/>
</dbReference>
<dbReference type="InterPro" id="IPR009057">
    <property type="entry name" value="Homeodomain-like_sf"/>
</dbReference>
<evidence type="ECO:0000256" key="2">
    <source>
        <dbReference type="ARBA" id="ARBA00023125"/>
    </source>
</evidence>
<keyword evidence="3" id="KW-0804">Transcription</keyword>
<dbReference type="PRINTS" id="PR00455">
    <property type="entry name" value="HTHTETR"/>
</dbReference>
<evidence type="ECO:0000256" key="1">
    <source>
        <dbReference type="ARBA" id="ARBA00023015"/>
    </source>
</evidence>
<proteinExistence type="predicted"/>
<reference evidence="7" key="1">
    <citation type="journal article" date="2019" name="PLoS Negl. Trop. Dis.">
        <title>Revisiting the worldwide diversity of Leptospira species in the environment.</title>
        <authorList>
            <person name="Vincent A.T."/>
            <person name="Schiettekatte O."/>
            <person name="Bourhy P."/>
            <person name="Veyrier F.J."/>
            <person name="Picardeau M."/>
        </authorList>
    </citation>
    <scope>NUCLEOTIDE SEQUENCE [LARGE SCALE GENOMIC DNA]</scope>
    <source>
        <strain evidence="7">201601298</strain>
    </source>
</reference>